<comment type="catalytic activity">
    <reaction evidence="15">
        <text>(2R)-2,3-bisphosphoglycerate + H2O = (2R)-2-phosphoglycerate + phosphate</text>
        <dbReference type="Rhea" id="RHEA:27381"/>
        <dbReference type="ChEBI" id="CHEBI:15377"/>
        <dbReference type="ChEBI" id="CHEBI:43474"/>
        <dbReference type="ChEBI" id="CHEBI:58248"/>
        <dbReference type="ChEBI" id="CHEBI:58289"/>
        <dbReference type="EC" id="3.1.3.80"/>
    </reaction>
    <physiologicalReaction direction="left-to-right" evidence="15">
        <dbReference type="Rhea" id="RHEA:27382"/>
    </physiologicalReaction>
</comment>
<evidence type="ECO:0000256" key="16">
    <source>
        <dbReference type="PIRSR" id="PIRSR000894-2"/>
    </source>
</evidence>
<comment type="similarity">
    <text evidence="2">Belongs to the histidine acid phosphatase family. MINPP1 subfamily.</text>
</comment>
<dbReference type="EC" id="3.1.3.62" evidence="4"/>
<feature type="disulfide bond" evidence="16">
    <location>
        <begin position="68"/>
        <end position="408"/>
    </location>
</feature>
<dbReference type="CDD" id="cd07061">
    <property type="entry name" value="HP_HAP_like"/>
    <property type="match status" value="1"/>
</dbReference>
<sequence>MQFFRKGSMSRVNIFAILITLFCLTNELVLSDSNYCYSDDEHPYLCAGTKTAYEVEHGLIKNTTLPNCKPVQIWMLIRHGTRNPGKDQIKSMKHNLPKLQSSIIENHEKYGNGSLCQKDLEKLKTWKLDPNLKKHRSKYLTSQGEKDLSSLGARFKDYFPELLQSYPVDTLKKIYKFRSTDLQRTIASMENFINGLFGNVTIDNTVVVPTSEDTLLQYYKICKAWLEQVHNSTGKSEVDKFLDSPSFREIIGNVSQRLGFSNSLSFDDVLIMYTACTFENAWYVNERSPWCAAFTKHEDELFEYEEDLYYYYHAGYGEEMSSVIGCPPLQDMFNRFRKLESEDSSEEPQGIFYFTHSTALQLLLTTMGVAKDSIPLKASNFESMRNRKWNSSRLAPFAANLAAIFYRCDSSNKVRFYLNEKPLDYEGCELGVCDWEYLKEKMGPNAFDCNTDFCKADTTK</sequence>
<dbReference type="Pfam" id="PF00328">
    <property type="entry name" value="His_Phos_2"/>
    <property type="match status" value="1"/>
</dbReference>
<keyword evidence="18" id="KW-1185">Reference proteome</keyword>
<evidence type="ECO:0000256" key="6">
    <source>
        <dbReference type="ARBA" id="ARBA00022475"/>
    </source>
</evidence>
<reference evidence="19" key="1">
    <citation type="submission" date="2025-08" db="UniProtKB">
        <authorList>
            <consortium name="RefSeq"/>
        </authorList>
    </citation>
    <scope>IDENTIFICATION</scope>
    <source>
        <tissue evidence="19">Muscle</tissue>
    </source>
</reference>
<dbReference type="RefSeq" id="XP_033366056.1">
    <property type="nucleotide sequence ID" value="XM_033510165.1"/>
</dbReference>
<evidence type="ECO:0000256" key="7">
    <source>
        <dbReference type="ARBA" id="ARBA00022729"/>
    </source>
</evidence>
<dbReference type="GO" id="GO:0052745">
    <property type="term" value="F:inositol phosphate phosphatase activity"/>
    <property type="evidence" value="ECO:0007669"/>
    <property type="project" value="TreeGrafter"/>
</dbReference>
<dbReference type="PANTHER" id="PTHR20963">
    <property type="entry name" value="MULTIPLE INOSITOL POLYPHOSPHATE PHOSPHATASE-RELATED"/>
    <property type="match status" value="1"/>
</dbReference>
<dbReference type="GO" id="GO:0003993">
    <property type="term" value="F:acid phosphatase activity"/>
    <property type="evidence" value="ECO:0007669"/>
    <property type="project" value="TreeGrafter"/>
</dbReference>
<dbReference type="InterPro" id="IPR000560">
    <property type="entry name" value="His_Pase_clade-2"/>
</dbReference>
<feature type="chain" id="PRO_5026806947" description="Multiple inositol polyphosphate phosphatase 1" evidence="17">
    <location>
        <begin position="32"/>
        <end position="460"/>
    </location>
</feature>
<dbReference type="KEGG" id="bvk:117243023"/>
<keyword evidence="7 17" id="KW-0732">Signal</keyword>
<name>A0A6J3LMX1_9HYME</name>
<dbReference type="FunFam" id="3.40.50.1240:FF:000014">
    <property type="entry name" value="Multiple inositol polyphosphate phosphatase 1"/>
    <property type="match status" value="1"/>
</dbReference>
<organism evidence="18 19">
    <name type="scientific">Bombus vosnesenskii</name>
    <dbReference type="NCBI Taxonomy" id="207650"/>
    <lineage>
        <taxon>Eukaryota</taxon>
        <taxon>Metazoa</taxon>
        <taxon>Ecdysozoa</taxon>
        <taxon>Arthropoda</taxon>
        <taxon>Hexapoda</taxon>
        <taxon>Insecta</taxon>
        <taxon>Pterygota</taxon>
        <taxon>Neoptera</taxon>
        <taxon>Endopterygota</taxon>
        <taxon>Hymenoptera</taxon>
        <taxon>Apocrita</taxon>
        <taxon>Aculeata</taxon>
        <taxon>Apoidea</taxon>
        <taxon>Anthophila</taxon>
        <taxon>Apidae</taxon>
        <taxon>Bombus</taxon>
        <taxon>Pyrobombus</taxon>
    </lineage>
</organism>
<evidence type="ECO:0000256" key="13">
    <source>
        <dbReference type="ARBA" id="ARBA00043671"/>
    </source>
</evidence>
<dbReference type="Proteomes" id="UP000504631">
    <property type="component" value="Unplaced"/>
</dbReference>
<comment type="catalytic activity">
    <reaction evidence="12">
        <text>1D-myo-inositol 1,2,5,6-tetrakisphosphate + H2O = 1D-myo-inositol 1,2,6-trisphosphate + phosphate</text>
        <dbReference type="Rhea" id="RHEA:77119"/>
        <dbReference type="ChEBI" id="CHEBI:15377"/>
        <dbReference type="ChEBI" id="CHEBI:43474"/>
        <dbReference type="ChEBI" id="CHEBI:195535"/>
        <dbReference type="ChEBI" id="CHEBI:195537"/>
        <dbReference type="EC" id="3.1.3.62"/>
    </reaction>
    <physiologicalReaction direction="left-to-right" evidence="12">
        <dbReference type="Rhea" id="RHEA:77120"/>
    </physiologicalReaction>
</comment>
<comment type="catalytic activity">
    <reaction evidence="14">
        <text>1D-myo-inositol hexakisphosphate + H2O = 1D-myo-inositol 1,2,4,5,6-pentakisphosphate + phosphate</text>
        <dbReference type="Rhea" id="RHEA:16989"/>
        <dbReference type="ChEBI" id="CHEBI:15377"/>
        <dbReference type="ChEBI" id="CHEBI:43474"/>
        <dbReference type="ChEBI" id="CHEBI:57798"/>
        <dbReference type="ChEBI" id="CHEBI:58130"/>
        <dbReference type="EC" id="3.1.3.62"/>
    </reaction>
    <physiologicalReaction direction="left-to-right" evidence="14">
        <dbReference type="Rhea" id="RHEA:16990"/>
    </physiologicalReaction>
</comment>
<evidence type="ECO:0000256" key="17">
    <source>
        <dbReference type="SAM" id="SignalP"/>
    </source>
</evidence>
<evidence type="ECO:0000256" key="5">
    <source>
        <dbReference type="ARBA" id="ARBA00018097"/>
    </source>
</evidence>
<evidence type="ECO:0000256" key="14">
    <source>
        <dbReference type="ARBA" id="ARBA00043691"/>
    </source>
</evidence>
<dbReference type="GO" id="GO:0034417">
    <property type="term" value="F:bisphosphoglycerate 3-phosphatase activity"/>
    <property type="evidence" value="ECO:0007669"/>
    <property type="project" value="UniProtKB-EC"/>
</dbReference>
<evidence type="ECO:0000256" key="8">
    <source>
        <dbReference type="ARBA" id="ARBA00022801"/>
    </source>
</evidence>
<evidence type="ECO:0000256" key="15">
    <source>
        <dbReference type="ARBA" id="ARBA00043832"/>
    </source>
</evidence>
<keyword evidence="9" id="KW-0472">Membrane</keyword>
<feature type="disulfide bond" evidence="16">
    <location>
        <begin position="428"/>
        <end position="433"/>
    </location>
</feature>
<evidence type="ECO:0000256" key="12">
    <source>
        <dbReference type="ARBA" id="ARBA00043668"/>
    </source>
</evidence>
<gene>
    <name evidence="19" type="primary">LOC117243023</name>
</gene>
<comment type="catalytic activity">
    <reaction evidence="13">
        <text>1D-myo-inositol 1,2,4,5,6-pentakisphosphate + H2O = 1D-myo-inositol 1,2,5,6-tetrakisphosphate + phosphate</text>
        <dbReference type="Rhea" id="RHEA:77115"/>
        <dbReference type="ChEBI" id="CHEBI:15377"/>
        <dbReference type="ChEBI" id="CHEBI:43474"/>
        <dbReference type="ChEBI" id="CHEBI:57798"/>
        <dbReference type="ChEBI" id="CHEBI:195535"/>
        <dbReference type="EC" id="3.1.3.62"/>
    </reaction>
    <physiologicalReaction direction="left-to-right" evidence="13">
        <dbReference type="Rhea" id="RHEA:77116"/>
    </physiologicalReaction>
</comment>
<evidence type="ECO:0000256" key="2">
    <source>
        <dbReference type="ARBA" id="ARBA00008422"/>
    </source>
</evidence>
<dbReference type="SUPFAM" id="SSF53254">
    <property type="entry name" value="Phosphoglycerate mutase-like"/>
    <property type="match status" value="1"/>
</dbReference>
<dbReference type="InterPro" id="IPR029033">
    <property type="entry name" value="His_PPase_superfam"/>
</dbReference>
<keyword evidence="8" id="KW-0378">Hydrolase</keyword>
<dbReference type="GeneID" id="117243023"/>
<keyword evidence="16" id="KW-1015">Disulfide bond</keyword>
<evidence type="ECO:0000256" key="3">
    <source>
        <dbReference type="ARBA" id="ARBA00012976"/>
    </source>
</evidence>
<dbReference type="Gene3D" id="3.40.50.1240">
    <property type="entry name" value="Phosphoglycerate mutase-like"/>
    <property type="match status" value="1"/>
</dbReference>
<evidence type="ECO:0000256" key="4">
    <source>
        <dbReference type="ARBA" id="ARBA00013040"/>
    </source>
</evidence>
<dbReference type="AlphaFoldDB" id="A0A6J3LMX1"/>
<dbReference type="GO" id="GO:0005886">
    <property type="term" value="C:plasma membrane"/>
    <property type="evidence" value="ECO:0007669"/>
    <property type="project" value="UniProtKB-SubCell"/>
</dbReference>
<proteinExistence type="inferred from homology"/>
<comment type="subcellular location">
    <subcellularLocation>
        <location evidence="1">Cell membrane</location>
    </subcellularLocation>
</comment>
<evidence type="ECO:0000313" key="18">
    <source>
        <dbReference type="Proteomes" id="UP000504631"/>
    </source>
</evidence>
<evidence type="ECO:0000256" key="10">
    <source>
        <dbReference type="ARBA" id="ARBA00023180"/>
    </source>
</evidence>
<evidence type="ECO:0000313" key="19">
    <source>
        <dbReference type="RefSeq" id="XP_033366056.1"/>
    </source>
</evidence>
<evidence type="ECO:0000256" key="9">
    <source>
        <dbReference type="ARBA" id="ARBA00023136"/>
    </source>
</evidence>
<feature type="disulfide bond" evidence="16">
    <location>
        <begin position="276"/>
        <end position="291"/>
    </location>
</feature>
<accession>A0A6J3LMX1</accession>
<evidence type="ECO:0000256" key="11">
    <source>
        <dbReference type="ARBA" id="ARBA00031642"/>
    </source>
</evidence>
<protein>
    <recommendedName>
        <fullName evidence="5">Multiple inositol polyphosphate phosphatase 1</fullName>
        <ecNumber evidence="4">3.1.3.62</ecNumber>
        <ecNumber evidence="3">3.1.3.80</ecNumber>
    </recommendedName>
    <alternativeName>
        <fullName evidence="11">2,3-bisphosphoglycerate 3-phosphatase</fullName>
    </alternativeName>
</protein>
<dbReference type="InterPro" id="IPR016274">
    <property type="entry name" value="Histidine_acid_Pase_euk"/>
</dbReference>
<feature type="signal peptide" evidence="17">
    <location>
        <begin position="1"/>
        <end position="31"/>
    </location>
</feature>
<dbReference type="PIRSF" id="PIRSF000894">
    <property type="entry name" value="Acid_phosphatase"/>
    <property type="match status" value="1"/>
</dbReference>
<evidence type="ECO:0000256" key="1">
    <source>
        <dbReference type="ARBA" id="ARBA00004236"/>
    </source>
</evidence>
<dbReference type="PANTHER" id="PTHR20963:SF8">
    <property type="entry name" value="MULTIPLE INOSITOL POLYPHOSPHATE PHOSPHATASE 1"/>
    <property type="match status" value="1"/>
</dbReference>
<keyword evidence="6" id="KW-1003">Cell membrane</keyword>
<keyword evidence="10" id="KW-0325">Glycoprotein</keyword>
<dbReference type="EC" id="3.1.3.80" evidence="3"/>